<feature type="region of interest" description="Disordered" evidence="1">
    <location>
        <begin position="171"/>
        <end position="196"/>
    </location>
</feature>
<feature type="compositionally biased region" description="Basic and acidic residues" evidence="1">
    <location>
        <begin position="187"/>
        <end position="196"/>
    </location>
</feature>
<proteinExistence type="predicted"/>
<gene>
    <name evidence="3" type="ORF">MQN93_33245</name>
</gene>
<dbReference type="Proteomes" id="UP001165270">
    <property type="component" value="Unassembled WGS sequence"/>
</dbReference>
<keyword evidence="2" id="KW-1133">Transmembrane helix</keyword>
<dbReference type="EMBL" id="JALDAX010000016">
    <property type="protein sequence ID" value="MCI3244587.1"/>
    <property type="molecule type" value="Genomic_DNA"/>
</dbReference>
<name>A0ABS9XUL7_9ACTN</name>
<keyword evidence="2" id="KW-0812">Transmembrane</keyword>
<reference evidence="3" key="1">
    <citation type="submission" date="2022-03" db="EMBL/GenBank/DDBJ databases">
        <title>Streptomyces 7R015 and 7R016 isolated from Barleria lupulina in Thailand.</title>
        <authorList>
            <person name="Kanchanasin P."/>
            <person name="Phongsopitanun W."/>
            <person name="Tanasupawat S."/>
        </authorList>
    </citation>
    <scope>NUCLEOTIDE SEQUENCE</scope>
    <source>
        <strain evidence="3">7R016</strain>
    </source>
</reference>
<organism evidence="3 4">
    <name type="scientific">Streptomyces spinosisporus</name>
    <dbReference type="NCBI Taxonomy" id="2927582"/>
    <lineage>
        <taxon>Bacteria</taxon>
        <taxon>Bacillati</taxon>
        <taxon>Actinomycetota</taxon>
        <taxon>Actinomycetes</taxon>
        <taxon>Kitasatosporales</taxon>
        <taxon>Streptomycetaceae</taxon>
        <taxon>Streptomyces</taxon>
    </lineage>
</organism>
<protein>
    <recommendedName>
        <fullName evidence="5">Secreted protein</fullName>
    </recommendedName>
</protein>
<accession>A0ABS9XUL7</accession>
<keyword evidence="2" id="KW-0472">Membrane</keyword>
<evidence type="ECO:0000313" key="4">
    <source>
        <dbReference type="Proteomes" id="UP001165270"/>
    </source>
</evidence>
<evidence type="ECO:0008006" key="5">
    <source>
        <dbReference type="Google" id="ProtNLM"/>
    </source>
</evidence>
<feature type="transmembrane region" description="Helical" evidence="2">
    <location>
        <begin position="6"/>
        <end position="28"/>
    </location>
</feature>
<evidence type="ECO:0000313" key="3">
    <source>
        <dbReference type="EMBL" id="MCI3244587.1"/>
    </source>
</evidence>
<comment type="caution">
    <text evidence="3">The sequence shown here is derived from an EMBL/GenBank/DDBJ whole genome shotgun (WGS) entry which is preliminary data.</text>
</comment>
<evidence type="ECO:0000256" key="1">
    <source>
        <dbReference type="SAM" id="MobiDB-lite"/>
    </source>
</evidence>
<keyword evidence="4" id="KW-1185">Reference proteome</keyword>
<sequence>MDQGLAAVLGAGVGVVGTLGTACVTYLATRHQAKDQERVEHGQWLRQQRQRAYEDFLVAYDRFAGAATAMEDALQVRRTEGLEELAVNLKDAIEDFGSARVRVAVAGPHFASQSAGRIAILFQDVRRLLLAWRDAQTAGDDTTEVSTQLQDSRGKTQLAYRDFVRDARTVLESPAPAAGGTSRWRGARSENSDREP</sequence>
<dbReference type="RefSeq" id="WP_242712460.1">
    <property type="nucleotide sequence ID" value="NZ_JALDAX010000016.1"/>
</dbReference>
<evidence type="ECO:0000256" key="2">
    <source>
        <dbReference type="SAM" id="Phobius"/>
    </source>
</evidence>